<dbReference type="Proteomes" id="UP001165060">
    <property type="component" value="Unassembled WGS sequence"/>
</dbReference>
<keyword evidence="2" id="KW-1133">Transmembrane helix</keyword>
<evidence type="ECO:0000259" key="3">
    <source>
        <dbReference type="SMART" id="SM00775"/>
    </source>
</evidence>
<keyword evidence="2" id="KW-0472">Membrane</keyword>
<dbReference type="SMART" id="SM00775">
    <property type="entry name" value="LNS2"/>
    <property type="match status" value="1"/>
</dbReference>
<evidence type="ECO:0000256" key="1">
    <source>
        <dbReference type="SAM" id="MobiDB-lite"/>
    </source>
</evidence>
<dbReference type="InterPro" id="IPR026058">
    <property type="entry name" value="LIPIN"/>
</dbReference>
<dbReference type="InterPro" id="IPR031315">
    <property type="entry name" value="LNS2/PITP"/>
</dbReference>
<dbReference type="Pfam" id="PF08235">
    <property type="entry name" value="LNS2"/>
    <property type="match status" value="1"/>
</dbReference>
<accession>A0ABQ6MYL6</accession>
<evidence type="ECO:0000313" key="5">
    <source>
        <dbReference type="Proteomes" id="UP001165060"/>
    </source>
</evidence>
<keyword evidence="2" id="KW-0812">Transmembrane</keyword>
<feature type="transmembrane region" description="Helical" evidence="2">
    <location>
        <begin position="500"/>
        <end position="522"/>
    </location>
</feature>
<feature type="region of interest" description="Disordered" evidence="1">
    <location>
        <begin position="150"/>
        <end position="171"/>
    </location>
</feature>
<organism evidence="4 5">
    <name type="scientific">Tetraparma gracilis</name>
    <dbReference type="NCBI Taxonomy" id="2962635"/>
    <lineage>
        <taxon>Eukaryota</taxon>
        <taxon>Sar</taxon>
        <taxon>Stramenopiles</taxon>
        <taxon>Ochrophyta</taxon>
        <taxon>Bolidophyceae</taxon>
        <taxon>Parmales</taxon>
        <taxon>Triparmaceae</taxon>
        <taxon>Tetraparma</taxon>
    </lineage>
</organism>
<name>A0ABQ6MYL6_9STRA</name>
<comment type="caution">
    <text evidence="4">The sequence shown here is derived from an EMBL/GenBank/DDBJ whole genome shotgun (WGS) entry which is preliminary data.</text>
</comment>
<dbReference type="PANTHER" id="PTHR12181">
    <property type="entry name" value="LIPIN"/>
    <property type="match status" value="1"/>
</dbReference>
<evidence type="ECO:0000313" key="4">
    <source>
        <dbReference type="EMBL" id="GMI36333.1"/>
    </source>
</evidence>
<evidence type="ECO:0000256" key="2">
    <source>
        <dbReference type="SAM" id="Phobius"/>
    </source>
</evidence>
<feature type="transmembrane region" description="Helical" evidence="2">
    <location>
        <begin position="827"/>
        <end position="853"/>
    </location>
</feature>
<feature type="transmembrane region" description="Helical" evidence="2">
    <location>
        <begin position="801"/>
        <end position="821"/>
    </location>
</feature>
<keyword evidence="5" id="KW-1185">Reference proteome</keyword>
<feature type="transmembrane region" description="Helical" evidence="2">
    <location>
        <begin position="711"/>
        <end position="729"/>
    </location>
</feature>
<feature type="compositionally biased region" description="Low complexity" evidence="1">
    <location>
        <begin position="207"/>
        <end position="219"/>
    </location>
</feature>
<sequence>MNGVSQDDGFGGKAGLPNGCVLCHTGSIREVLVTELVKKNPNEFKADVLRRQVVLPFAAAGKSPNEKLFVAGFGNKATDSMAYSDIGIAMDDIYIINKSSTMMCERDRATLEVEAFHAVAGDSGMRNNFRRNSILKRLPSDVAQGLLAGELEAPGSPRNNAGGGDDETSGRRSIEEHDLHMTQRRRSFSAGLVAETGEYGPGGMSDAEAASAATAAAAAQEEEEEEKGRSSTGSRGSWLQRKMSFTGGAPPLMTSRSSLESEGGGGRRGSFLTSNNEEMKAVRGKMKEAGMNSYSDGRLQAKIKMVCDKERALRAKIDLANAGKRRGSREGDSLAKPSSLSISPKIVGRTLGYHDDVADAKEKPPARVWAKLLDDQHGGQVLSDDNIMDAFFACGLDPTFEQLTKIFEQREVKSRAESSLKLVNELGYSLDAAEELIMHWRRASIQFRPDDFEHVPWRTVFWARLASYIIPFAAFFEVFKSASIPNYSPVEQSLYHIMKYSLSAVAGIVSSMLWVALAVTGLGLVETISMAEISAIYMIMAGTVFATQASREAGHVSTQGVALRQEAMRIMIHLRGTRMRLTDGTVVSGFQSLVKATDFCGTKVARLFLLETTQTSPLAHFNLMNTGSRQGRRSSSFMEFEALLPDSAAAGDQHGKQITDKYQVLSCGPGRMLPWITALGMASVPTVVGKMRGELTMLDAEAPVADVAVDILLFLSIILCACFSVLVVLQNAFDEMSVSSGWATFLTNSISKGLTGHHQVGDNGSFYMRLDNARAVREFDTLRSYISSACNRISWWHKGPFEVLSVLCIVCAGSVFVGSLLEVEVDVWNVLLLLMGFVSLPVMVRVFLLIIGVDSKLFRGLKKGLRHQKRMNETMIIHDRARGGRGLLSDETIRDMREANEAIDVMCAEIDDTHRTPKLFGLLPLTRDNLVKMSGAIAAGLFTTILRQAMPNM</sequence>
<protein>
    <recommendedName>
        <fullName evidence="3">LNS2/PITP domain-containing protein</fullName>
    </recommendedName>
</protein>
<gene>
    <name evidence="4" type="ORF">TeGR_g2771</name>
</gene>
<proteinExistence type="predicted"/>
<dbReference type="InterPro" id="IPR013209">
    <property type="entry name" value="LNS2"/>
</dbReference>
<feature type="region of interest" description="Disordered" evidence="1">
    <location>
        <begin position="195"/>
        <end position="272"/>
    </location>
</feature>
<reference evidence="4 5" key="1">
    <citation type="journal article" date="2023" name="Commun. Biol.">
        <title>Genome analysis of Parmales, the sister group of diatoms, reveals the evolutionary specialization of diatoms from phago-mixotrophs to photoautotrophs.</title>
        <authorList>
            <person name="Ban H."/>
            <person name="Sato S."/>
            <person name="Yoshikawa S."/>
            <person name="Yamada K."/>
            <person name="Nakamura Y."/>
            <person name="Ichinomiya M."/>
            <person name="Sato N."/>
            <person name="Blanc-Mathieu R."/>
            <person name="Endo H."/>
            <person name="Kuwata A."/>
            <person name="Ogata H."/>
        </authorList>
    </citation>
    <scope>NUCLEOTIDE SEQUENCE [LARGE SCALE GENOMIC DNA]</scope>
</reference>
<feature type="transmembrane region" description="Helical" evidence="2">
    <location>
        <begin position="461"/>
        <end position="479"/>
    </location>
</feature>
<dbReference type="PANTHER" id="PTHR12181:SF12">
    <property type="entry name" value="PHOSPHATIDATE PHOSPHATASE"/>
    <property type="match status" value="1"/>
</dbReference>
<dbReference type="EMBL" id="BRYB01004760">
    <property type="protein sequence ID" value="GMI36333.1"/>
    <property type="molecule type" value="Genomic_DNA"/>
</dbReference>
<feature type="domain" description="LNS2/PITP" evidence="3">
    <location>
        <begin position="4"/>
        <end position="105"/>
    </location>
</feature>